<evidence type="ECO:0000313" key="1">
    <source>
        <dbReference type="EnsemblPlants" id="EMT14467"/>
    </source>
</evidence>
<sequence length="111" mass="11757">MADAGREVLPPPSKQSVGAMDPKAPEWIKSVGINIADTDKKRYVKQGSGLGWKPLLGHLLPVKHEPVAVTLHMLSRILLRGCTIGDEIQKMATAAVVAAVAPGGDVEGRNQ</sequence>
<reference evidence="1" key="1">
    <citation type="submission" date="2015-06" db="UniProtKB">
        <authorList>
            <consortium name="EnsemblPlants"/>
        </authorList>
    </citation>
    <scope>IDENTIFICATION</scope>
</reference>
<dbReference type="AlphaFoldDB" id="N1QVI5"/>
<dbReference type="EnsemblPlants" id="EMT14467">
    <property type="protein sequence ID" value="EMT14467"/>
    <property type="gene ID" value="F775_23991"/>
</dbReference>
<organism evidence="1">
    <name type="scientific">Aegilops tauschii</name>
    <name type="common">Tausch's goatgrass</name>
    <name type="synonym">Aegilops squarrosa</name>
    <dbReference type="NCBI Taxonomy" id="37682"/>
    <lineage>
        <taxon>Eukaryota</taxon>
        <taxon>Viridiplantae</taxon>
        <taxon>Streptophyta</taxon>
        <taxon>Embryophyta</taxon>
        <taxon>Tracheophyta</taxon>
        <taxon>Spermatophyta</taxon>
        <taxon>Magnoliopsida</taxon>
        <taxon>Liliopsida</taxon>
        <taxon>Poales</taxon>
        <taxon>Poaceae</taxon>
        <taxon>BOP clade</taxon>
        <taxon>Pooideae</taxon>
        <taxon>Triticodae</taxon>
        <taxon>Triticeae</taxon>
        <taxon>Triticinae</taxon>
        <taxon>Aegilops</taxon>
    </lineage>
</organism>
<name>N1QVI5_AEGTA</name>
<accession>N1QVI5</accession>
<protein>
    <submittedName>
        <fullName evidence="1">Uncharacterized protein</fullName>
    </submittedName>
</protein>
<proteinExistence type="predicted"/>